<dbReference type="AlphaFoldDB" id="A0AAD9B132"/>
<evidence type="ECO:0000313" key="2">
    <source>
        <dbReference type="EMBL" id="KAK1856985.1"/>
    </source>
</evidence>
<proteinExistence type="predicted"/>
<feature type="region of interest" description="Disordered" evidence="1">
    <location>
        <begin position="1"/>
        <end position="20"/>
    </location>
</feature>
<feature type="region of interest" description="Disordered" evidence="1">
    <location>
        <begin position="51"/>
        <end position="77"/>
    </location>
</feature>
<dbReference type="EMBL" id="JAQOWY010000003">
    <property type="protein sequence ID" value="KAK1856985.1"/>
    <property type="molecule type" value="Genomic_DNA"/>
</dbReference>
<feature type="compositionally biased region" description="Polar residues" evidence="1">
    <location>
        <begin position="52"/>
        <end position="70"/>
    </location>
</feature>
<feature type="compositionally biased region" description="Basic and acidic residues" evidence="1">
    <location>
        <begin position="1"/>
        <end position="12"/>
    </location>
</feature>
<reference evidence="2" key="1">
    <citation type="submission" date="2023-01" db="EMBL/GenBank/DDBJ databases">
        <title>Colletotrichum chrysophilum M932 genome sequence.</title>
        <authorList>
            <person name="Baroncelli R."/>
        </authorList>
    </citation>
    <scope>NUCLEOTIDE SEQUENCE</scope>
    <source>
        <strain evidence="2">M932</strain>
    </source>
</reference>
<protein>
    <submittedName>
        <fullName evidence="2">Uncharacterized protein</fullName>
    </submittedName>
</protein>
<gene>
    <name evidence="2" type="ORF">CCHR01_00328</name>
</gene>
<name>A0AAD9B132_9PEZI</name>
<comment type="caution">
    <text evidence="2">The sequence shown here is derived from an EMBL/GenBank/DDBJ whole genome shotgun (WGS) entry which is preliminary data.</text>
</comment>
<sequence length="77" mass="8258">MEALDPTRHAESVVKLPKPVHQPYDDDMCGLMAAPSQAGRRPLGVALLLDNGNGQSIDMQRTSSGSTEQPNDAIEMP</sequence>
<evidence type="ECO:0000256" key="1">
    <source>
        <dbReference type="SAM" id="MobiDB-lite"/>
    </source>
</evidence>
<organism evidence="2 3">
    <name type="scientific">Colletotrichum chrysophilum</name>
    <dbReference type="NCBI Taxonomy" id="1836956"/>
    <lineage>
        <taxon>Eukaryota</taxon>
        <taxon>Fungi</taxon>
        <taxon>Dikarya</taxon>
        <taxon>Ascomycota</taxon>
        <taxon>Pezizomycotina</taxon>
        <taxon>Sordariomycetes</taxon>
        <taxon>Hypocreomycetidae</taxon>
        <taxon>Glomerellales</taxon>
        <taxon>Glomerellaceae</taxon>
        <taxon>Colletotrichum</taxon>
        <taxon>Colletotrichum gloeosporioides species complex</taxon>
    </lineage>
</organism>
<accession>A0AAD9B132</accession>
<keyword evidence="3" id="KW-1185">Reference proteome</keyword>
<dbReference type="Proteomes" id="UP001243330">
    <property type="component" value="Unassembled WGS sequence"/>
</dbReference>
<evidence type="ECO:0000313" key="3">
    <source>
        <dbReference type="Proteomes" id="UP001243330"/>
    </source>
</evidence>